<reference evidence="1" key="1">
    <citation type="journal article" date="2014" name="Front. Microbiol.">
        <title>High frequency of phylogenetically diverse reductive dehalogenase-homologous genes in deep subseafloor sedimentary metagenomes.</title>
        <authorList>
            <person name="Kawai M."/>
            <person name="Futagami T."/>
            <person name="Toyoda A."/>
            <person name="Takaki Y."/>
            <person name="Nishi S."/>
            <person name="Hori S."/>
            <person name="Arai W."/>
            <person name="Tsubouchi T."/>
            <person name="Morono Y."/>
            <person name="Uchiyama I."/>
            <person name="Ito T."/>
            <person name="Fujiyama A."/>
            <person name="Inagaki F."/>
            <person name="Takami H."/>
        </authorList>
    </citation>
    <scope>NUCLEOTIDE SEQUENCE</scope>
    <source>
        <strain evidence="1">Expedition CK06-06</strain>
    </source>
</reference>
<feature type="non-terminal residue" evidence="1">
    <location>
        <position position="1"/>
    </location>
</feature>
<accession>X1A9B7</accession>
<proteinExistence type="predicted"/>
<organism evidence="1">
    <name type="scientific">marine sediment metagenome</name>
    <dbReference type="NCBI Taxonomy" id="412755"/>
    <lineage>
        <taxon>unclassified sequences</taxon>
        <taxon>metagenomes</taxon>
        <taxon>ecological metagenomes</taxon>
    </lineage>
</organism>
<dbReference type="InterPro" id="IPR043502">
    <property type="entry name" value="DNA/RNA_pol_sf"/>
</dbReference>
<dbReference type="EMBL" id="BART01016164">
    <property type="protein sequence ID" value="GAG78299.1"/>
    <property type="molecule type" value="Genomic_DNA"/>
</dbReference>
<protein>
    <submittedName>
        <fullName evidence="1">Uncharacterized protein</fullName>
    </submittedName>
</protein>
<dbReference type="InterPro" id="IPR023211">
    <property type="entry name" value="DNA_pol_palm_dom_sf"/>
</dbReference>
<dbReference type="SUPFAM" id="SSF56672">
    <property type="entry name" value="DNA/RNA polymerases"/>
    <property type="match status" value="1"/>
</dbReference>
<dbReference type="AlphaFoldDB" id="X1A9B7"/>
<dbReference type="Gene3D" id="3.90.1600.10">
    <property type="entry name" value="Palm domain of DNA polymerase"/>
    <property type="match status" value="1"/>
</dbReference>
<comment type="caution">
    <text evidence="1">The sequence shown here is derived from an EMBL/GenBank/DDBJ whole genome shotgun (WGS) entry which is preliminary data.</text>
</comment>
<name>X1A9B7_9ZZZZ</name>
<sequence length="217" mass="24498">NRCVDWTFGGKVIRQYYEGESFDSFPGVSAHTAAYAREHMLMLLDLAGWENCLYMDTDSLIVTESGFERLGLAIDSLKLGHLKVEGVTSDLEIMAKKAYRFGGKDVIKGVKRKAKRVGEGTYSQEYFTTLNYSFRSGNLDSVQTYDGEVTTRNLITNAIVGEDGRVRPRELSATQEAIWDIVKPESSTRWTWWVDIDWLANLPCLEPRVSPPVDPLT</sequence>
<gene>
    <name evidence="1" type="ORF">S01H4_31173</name>
</gene>
<evidence type="ECO:0000313" key="1">
    <source>
        <dbReference type="EMBL" id="GAG78299.1"/>
    </source>
</evidence>